<dbReference type="RefSeq" id="WP_063155385.1">
    <property type="nucleotide sequence ID" value="NZ_CP039452.1"/>
</dbReference>
<accession>A0A822X0N4</accession>
<protein>
    <submittedName>
        <fullName evidence="1">Uncharacterized protein</fullName>
    </submittedName>
</protein>
<dbReference type="Proteomes" id="UP000076063">
    <property type="component" value="Unassembled WGS sequence"/>
</dbReference>
<dbReference type="AlphaFoldDB" id="A0A822X0N4"/>
<gene>
    <name evidence="1" type="ORF">SAMEA2273372_03482</name>
</gene>
<evidence type="ECO:0000313" key="2">
    <source>
        <dbReference type="Proteomes" id="UP000076063"/>
    </source>
</evidence>
<organism evidence="1 2">
    <name type="scientific">Enterobacter bugandensis</name>
    <dbReference type="NCBI Taxonomy" id="881260"/>
    <lineage>
        <taxon>Bacteria</taxon>
        <taxon>Pseudomonadati</taxon>
        <taxon>Pseudomonadota</taxon>
        <taxon>Gammaproteobacteria</taxon>
        <taxon>Enterobacterales</taxon>
        <taxon>Enterobacteriaceae</taxon>
        <taxon>Enterobacter</taxon>
    </lineage>
</organism>
<proteinExistence type="predicted"/>
<name>A0A822X0N4_9ENTR</name>
<reference evidence="1 2" key="1">
    <citation type="submission" date="2016-03" db="EMBL/GenBank/DDBJ databases">
        <authorList>
            <consortium name="Pathogen Informatics"/>
        </authorList>
    </citation>
    <scope>NUCLEOTIDE SEQUENCE [LARGE SCALE GENOMIC DNA]</scope>
    <source>
        <strain evidence="2">e1527</strain>
    </source>
</reference>
<dbReference type="Pfam" id="PF13455">
    <property type="entry name" value="MUG113"/>
    <property type="match status" value="1"/>
</dbReference>
<sequence>MDTPSFLYLLLFPAKKMMKVGKANNIYNRIQSLKRVWGDVDYAHSYRIALPQSEVFKLEKMLHFLLAKYQTGIDAGDGYTELFSIEALEPAIKHIHYVIEHGVIDAQLLQGIEKPQLRPGKSAAHRHAKMKKQSDTMINNVVRVTEQFSRINRLLLILLFKQHRLRYQYDIEGNTILFRIADNRTDQRDAHKIMRMFSFFIEDFRYLGGTNYCSGVFGEGTVTQYNVELISGDPDAHPLVAYLASQTERLFNKLPSRSALLMVDLPILESSRILRRVLQSDDED</sequence>
<dbReference type="EMBL" id="FJZI01000008">
    <property type="protein sequence ID" value="CZX88081.1"/>
    <property type="molecule type" value="Genomic_DNA"/>
</dbReference>
<evidence type="ECO:0000313" key="1">
    <source>
        <dbReference type="EMBL" id="CZX88081.1"/>
    </source>
</evidence>
<comment type="caution">
    <text evidence="1">The sequence shown here is derived from an EMBL/GenBank/DDBJ whole genome shotgun (WGS) entry which is preliminary data.</text>
</comment>